<dbReference type="EMBL" id="MPDK01000009">
    <property type="protein sequence ID" value="PWI57743.1"/>
    <property type="molecule type" value="Genomic_DNA"/>
</dbReference>
<comment type="caution">
    <text evidence="3">The sequence shown here is derived from an EMBL/GenBank/DDBJ whole genome shotgun (WGS) entry which is preliminary data.</text>
</comment>
<protein>
    <submittedName>
        <fullName evidence="3">Anthranilate/aminodeoxychorismate synthase component II</fullName>
    </submittedName>
</protein>
<dbReference type="Proteomes" id="UP000245380">
    <property type="component" value="Unassembled WGS sequence"/>
</dbReference>
<accession>A0A2U3D8Y9</accession>
<evidence type="ECO:0000313" key="3">
    <source>
        <dbReference type="EMBL" id="PWI57743.1"/>
    </source>
</evidence>
<dbReference type="CDD" id="cd01743">
    <property type="entry name" value="GATase1_Anthranilate_Synthase"/>
    <property type="match status" value="1"/>
</dbReference>
<proteinExistence type="predicted"/>
<sequence>MIVVIDNYDSFTFNLVQYMMMAGAVVKVFRNDEVTVDELRVMQPNGIVLSPGPCSPTEAGISVEVVQRLAYETPILGVCLGHQSIAQAFGARIIRATEIMHGKVSVIEHTGDSELFRNLPNRYLATRYHSLVVDPVSLPDSLRVTARTDDGVIMALQHQQFPVYGVQFHPEAVLTEYGHELIENFLEIAHEVRPSQAHDDVNDRALVEDVSAGRLRA</sequence>
<dbReference type="GO" id="GO:0000162">
    <property type="term" value="P:L-tryptophan biosynthetic process"/>
    <property type="evidence" value="ECO:0007669"/>
    <property type="project" value="TreeGrafter"/>
</dbReference>
<dbReference type="FunFam" id="3.40.50.880:FF:000003">
    <property type="entry name" value="Anthranilate synthase component II"/>
    <property type="match status" value="1"/>
</dbReference>
<dbReference type="InterPro" id="IPR017926">
    <property type="entry name" value="GATASE"/>
</dbReference>
<organism evidence="3 4">
    <name type="scientific">Sulfoacidibacillus thermotolerans</name>
    <name type="common">Acidibacillus sulfuroxidans</name>
    <dbReference type="NCBI Taxonomy" id="1765684"/>
    <lineage>
        <taxon>Bacteria</taxon>
        <taxon>Bacillati</taxon>
        <taxon>Bacillota</taxon>
        <taxon>Bacilli</taxon>
        <taxon>Bacillales</taxon>
        <taxon>Alicyclobacillaceae</taxon>
        <taxon>Sulfoacidibacillus</taxon>
    </lineage>
</organism>
<reference evidence="3 4" key="1">
    <citation type="submission" date="2016-11" db="EMBL/GenBank/DDBJ databases">
        <title>Comparative genomics of Acidibacillus ferroxidans species.</title>
        <authorList>
            <person name="Oliveira G."/>
            <person name="Nunes G."/>
            <person name="Oliveira R."/>
            <person name="Araujo F."/>
            <person name="Salim A."/>
            <person name="Scholte L."/>
            <person name="Morais D."/>
            <person name="Nancucheo I."/>
            <person name="Johnson D.B."/>
            <person name="Grail B."/>
            <person name="Bittencourt J."/>
            <person name="Valadares R."/>
        </authorList>
    </citation>
    <scope>NUCLEOTIDE SEQUENCE [LARGE SCALE GENOMIC DNA]</scope>
    <source>
        <strain evidence="3 4">Y002</strain>
    </source>
</reference>
<dbReference type="InterPro" id="IPR050472">
    <property type="entry name" value="Anth_synth/Amidotransfase"/>
</dbReference>
<gene>
    <name evidence="3" type="ORF">BM613_07105</name>
</gene>
<evidence type="ECO:0000256" key="1">
    <source>
        <dbReference type="ARBA" id="ARBA00022962"/>
    </source>
</evidence>
<dbReference type="PROSITE" id="PS51273">
    <property type="entry name" value="GATASE_TYPE_1"/>
    <property type="match status" value="1"/>
</dbReference>
<dbReference type="PRINTS" id="PR00099">
    <property type="entry name" value="CPSGATASE"/>
</dbReference>
<dbReference type="PRINTS" id="PR00097">
    <property type="entry name" value="ANTSNTHASEII"/>
</dbReference>
<keyword evidence="1" id="KW-0315">Glutamine amidotransferase</keyword>
<dbReference type="Gene3D" id="3.40.50.880">
    <property type="match status" value="1"/>
</dbReference>
<dbReference type="PANTHER" id="PTHR43418:SF4">
    <property type="entry name" value="MULTIFUNCTIONAL TRYPTOPHAN BIOSYNTHESIS PROTEIN"/>
    <property type="match status" value="1"/>
</dbReference>
<evidence type="ECO:0000259" key="2">
    <source>
        <dbReference type="Pfam" id="PF00117"/>
    </source>
</evidence>
<dbReference type="OrthoDB" id="9804328at2"/>
<dbReference type="RefSeq" id="WP_109430490.1">
    <property type="nucleotide sequence ID" value="NZ_MPDK01000009.1"/>
</dbReference>
<dbReference type="InterPro" id="IPR029062">
    <property type="entry name" value="Class_I_gatase-like"/>
</dbReference>
<dbReference type="NCBIfam" id="TIGR00566">
    <property type="entry name" value="trpG_papA"/>
    <property type="match status" value="1"/>
</dbReference>
<keyword evidence="4" id="KW-1185">Reference proteome</keyword>
<dbReference type="PANTHER" id="PTHR43418">
    <property type="entry name" value="MULTIFUNCTIONAL TRYPTOPHAN BIOSYNTHESIS PROTEIN-RELATED"/>
    <property type="match status" value="1"/>
</dbReference>
<dbReference type="AlphaFoldDB" id="A0A2U3D8Y9"/>
<dbReference type="Pfam" id="PF00117">
    <property type="entry name" value="GATase"/>
    <property type="match status" value="1"/>
</dbReference>
<dbReference type="GO" id="GO:0004049">
    <property type="term" value="F:anthranilate synthase activity"/>
    <property type="evidence" value="ECO:0007669"/>
    <property type="project" value="TreeGrafter"/>
</dbReference>
<dbReference type="SUPFAM" id="SSF52317">
    <property type="entry name" value="Class I glutamine amidotransferase-like"/>
    <property type="match status" value="1"/>
</dbReference>
<dbReference type="GO" id="GO:0005829">
    <property type="term" value="C:cytosol"/>
    <property type="evidence" value="ECO:0007669"/>
    <property type="project" value="TreeGrafter"/>
</dbReference>
<feature type="domain" description="Glutamine amidotransferase" evidence="2">
    <location>
        <begin position="3"/>
        <end position="186"/>
    </location>
</feature>
<evidence type="ECO:0000313" key="4">
    <source>
        <dbReference type="Proteomes" id="UP000245380"/>
    </source>
</evidence>
<dbReference type="InterPro" id="IPR006221">
    <property type="entry name" value="TrpG/PapA_dom"/>
</dbReference>
<name>A0A2U3D8Y9_SULT2</name>
<dbReference type="PRINTS" id="PR00096">
    <property type="entry name" value="GATASE"/>
</dbReference>